<dbReference type="PROSITE" id="PS50977">
    <property type="entry name" value="HTH_TETR_2"/>
    <property type="match status" value="1"/>
</dbReference>
<dbReference type="RefSeq" id="WP_007785270.1">
    <property type="nucleotide sequence ID" value="NZ_CM001441.1"/>
</dbReference>
<feature type="DNA-binding region" description="H-T-H motif" evidence="5">
    <location>
        <begin position="24"/>
        <end position="43"/>
    </location>
</feature>
<dbReference type="AlphaFoldDB" id="H5XWS0"/>
<sequence length="200" mass="23561">MNRKQEILNLARRLFAEKGYNGVSMRDIAESLRISVGNVTYYFKRKEELIEAIVLDMQKEYKPRPAPQTLGELAELIVHIQELQEQLAFYFGHRTQLAQVSAKINEIQIRMLRENKILWQRTFQNLSLAGLIKKEDYPHQYDHLCKALRMVTMYWSELSKLEAESFPEKVELKECVWGMVIPLLTDEGRKLYEREIAVKA</sequence>
<evidence type="ECO:0000313" key="7">
    <source>
        <dbReference type="EMBL" id="EHQ90719.1"/>
    </source>
</evidence>
<keyword evidence="4" id="KW-0804">Transcription</keyword>
<evidence type="ECO:0000256" key="1">
    <source>
        <dbReference type="ARBA" id="ARBA00022491"/>
    </source>
</evidence>
<dbReference type="OrthoDB" id="9785164at2"/>
<feature type="domain" description="HTH tetR-type" evidence="6">
    <location>
        <begin position="1"/>
        <end position="61"/>
    </location>
</feature>
<evidence type="ECO:0000259" key="6">
    <source>
        <dbReference type="PROSITE" id="PS50977"/>
    </source>
</evidence>
<dbReference type="InterPro" id="IPR050109">
    <property type="entry name" value="HTH-type_TetR-like_transc_reg"/>
</dbReference>
<dbReference type="EMBL" id="CM001441">
    <property type="protein sequence ID" value="EHQ90719.1"/>
    <property type="molecule type" value="Genomic_DNA"/>
</dbReference>
<evidence type="ECO:0000256" key="2">
    <source>
        <dbReference type="ARBA" id="ARBA00023015"/>
    </source>
</evidence>
<evidence type="ECO:0000256" key="5">
    <source>
        <dbReference type="PROSITE-ProRule" id="PRU00335"/>
    </source>
</evidence>
<evidence type="ECO:0000313" key="8">
    <source>
        <dbReference type="Proteomes" id="UP000005104"/>
    </source>
</evidence>
<keyword evidence="1" id="KW-0678">Repressor</keyword>
<keyword evidence="2" id="KW-0805">Transcription regulation</keyword>
<dbReference type="InterPro" id="IPR009057">
    <property type="entry name" value="Homeodomain-like_sf"/>
</dbReference>
<protein>
    <submittedName>
        <fullName evidence="7">Transcriptional regulator</fullName>
    </submittedName>
</protein>
<evidence type="ECO:0000256" key="4">
    <source>
        <dbReference type="ARBA" id="ARBA00023163"/>
    </source>
</evidence>
<dbReference type="PRINTS" id="PR00455">
    <property type="entry name" value="HTHTETR"/>
</dbReference>
<dbReference type="PANTHER" id="PTHR30055">
    <property type="entry name" value="HTH-TYPE TRANSCRIPTIONAL REGULATOR RUTR"/>
    <property type="match status" value="1"/>
</dbReference>
<reference evidence="7 8" key="1">
    <citation type="submission" date="2011-11" db="EMBL/GenBank/DDBJ databases">
        <title>The Noncontiguous Finished genome of Desulfosporosinus youngiae DSM 17734.</title>
        <authorList>
            <consortium name="US DOE Joint Genome Institute (JGI-PGF)"/>
            <person name="Lucas S."/>
            <person name="Han J."/>
            <person name="Lapidus A."/>
            <person name="Cheng J.-F."/>
            <person name="Goodwin L."/>
            <person name="Pitluck S."/>
            <person name="Peters L."/>
            <person name="Ovchinnikova G."/>
            <person name="Lu M."/>
            <person name="Land M.L."/>
            <person name="Hauser L."/>
            <person name="Pester M."/>
            <person name="Spring S."/>
            <person name="Ollivier B."/>
            <person name="Rattei T."/>
            <person name="Klenk H.-P."/>
            <person name="Wagner M."/>
            <person name="Loy A."/>
            <person name="Woyke T.J."/>
        </authorList>
    </citation>
    <scope>NUCLEOTIDE SEQUENCE [LARGE SCALE GENOMIC DNA]</scope>
    <source>
        <strain evidence="7 8">DSM 17734</strain>
    </source>
</reference>
<dbReference type="Gene3D" id="1.10.357.10">
    <property type="entry name" value="Tetracycline Repressor, domain 2"/>
    <property type="match status" value="1"/>
</dbReference>
<dbReference type="InterPro" id="IPR025722">
    <property type="entry name" value="TetR"/>
</dbReference>
<keyword evidence="8" id="KW-1185">Reference proteome</keyword>
<dbReference type="eggNOG" id="COG1309">
    <property type="taxonomic scope" value="Bacteria"/>
</dbReference>
<name>H5XWS0_9FIRM</name>
<dbReference type="STRING" id="768710.DesyoDRAFT_3727"/>
<dbReference type="Pfam" id="PF13972">
    <property type="entry name" value="TetR"/>
    <property type="match status" value="1"/>
</dbReference>
<proteinExistence type="predicted"/>
<accession>H5XWS0</accession>
<dbReference type="SUPFAM" id="SSF46689">
    <property type="entry name" value="Homeodomain-like"/>
    <property type="match status" value="1"/>
</dbReference>
<dbReference type="GO" id="GO:0003700">
    <property type="term" value="F:DNA-binding transcription factor activity"/>
    <property type="evidence" value="ECO:0007669"/>
    <property type="project" value="TreeGrafter"/>
</dbReference>
<dbReference type="PANTHER" id="PTHR30055:SF175">
    <property type="entry name" value="HTH-TYPE TRANSCRIPTIONAL REPRESSOR KSTR2"/>
    <property type="match status" value="1"/>
</dbReference>
<dbReference type="Pfam" id="PF00440">
    <property type="entry name" value="TetR_N"/>
    <property type="match status" value="1"/>
</dbReference>
<dbReference type="InterPro" id="IPR001647">
    <property type="entry name" value="HTH_TetR"/>
</dbReference>
<dbReference type="Proteomes" id="UP000005104">
    <property type="component" value="Chromosome"/>
</dbReference>
<keyword evidence="3 5" id="KW-0238">DNA-binding</keyword>
<dbReference type="GO" id="GO:0000976">
    <property type="term" value="F:transcription cis-regulatory region binding"/>
    <property type="evidence" value="ECO:0007669"/>
    <property type="project" value="TreeGrafter"/>
</dbReference>
<dbReference type="HOGENOM" id="CLU_091262_1_0_9"/>
<evidence type="ECO:0000256" key="3">
    <source>
        <dbReference type="ARBA" id="ARBA00023125"/>
    </source>
</evidence>
<organism evidence="7 8">
    <name type="scientific">Desulfosporosinus youngiae DSM 17734</name>
    <dbReference type="NCBI Taxonomy" id="768710"/>
    <lineage>
        <taxon>Bacteria</taxon>
        <taxon>Bacillati</taxon>
        <taxon>Bacillota</taxon>
        <taxon>Clostridia</taxon>
        <taxon>Eubacteriales</taxon>
        <taxon>Desulfitobacteriaceae</taxon>
        <taxon>Desulfosporosinus</taxon>
    </lineage>
</organism>
<gene>
    <name evidence="7" type="ORF">DesyoDRAFT_3727</name>
</gene>